<gene>
    <name evidence="1" type="primary">AHSG.2</name>
    <name evidence="1" type="ORF">GBF38_007628</name>
</gene>
<reference evidence="1" key="1">
    <citation type="submission" date="2020-04" db="EMBL/GenBank/DDBJ databases">
        <title>A chromosome-scale assembly and high-density genetic map of the yellow drum (Nibea albiflora) genome.</title>
        <authorList>
            <person name="Xu D."/>
            <person name="Zhang W."/>
            <person name="Chen R."/>
            <person name="Tan P."/>
            <person name="Wang L."/>
            <person name="Song H."/>
            <person name="Tian L."/>
            <person name="Zhu Q."/>
            <person name="Wang B."/>
        </authorList>
    </citation>
    <scope>NUCLEOTIDE SEQUENCE</scope>
    <source>
        <strain evidence="1">ZJHYS-2018</strain>
    </source>
</reference>
<protein>
    <submittedName>
        <fullName evidence="1">Alpha-2-HS-glycoprotein</fullName>
    </submittedName>
</protein>
<organism evidence="1 2">
    <name type="scientific">Nibea albiflora</name>
    <name type="common">Yellow drum</name>
    <name type="synonym">Corvina albiflora</name>
    <dbReference type="NCBI Taxonomy" id="240163"/>
    <lineage>
        <taxon>Eukaryota</taxon>
        <taxon>Metazoa</taxon>
        <taxon>Chordata</taxon>
        <taxon>Craniata</taxon>
        <taxon>Vertebrata</taxon>
        <taxon>Euteleostomi</taxon>
        <taxon>Actinopterygii</taxon>
        <taxon>Neopterygii</taxon>
        <taxon>Teleostei</taxon>
        <taxon>Neoteleostei</taxon>
        <taxon>Acanthomorphata</taxon>
        <taxon>Eupercaria</taxon>
        <taxon>Sciaenidae</taxon>
        <taxon>Nibea</taxon>
    </lineage>
</organism>
<dbReference type="Proteomes" id="UP000805704">
    <property type="component" value="Chromosome 4"/>
</dbReference>
<sequence length="282" mass="31148">MKALPILVVLSSVAQLCSAAPDVELLTCSEDNAAAAAHLAMNHINTHHHHGYKFRLSEIQGNETEKLDEGCNIELQLDLLETVCHTVNPKPFEDCELRSTHERAVKANCTVMISVENSDAKVTEYDCDTRQADLVCQGPVPCLTTICCSQACVSLTLLPLALMRRSLYASVIIMEDILILLALLALLGMLMVKVTMIVKNMAMTMIIIMGHILILLGTQTEEDPLPMLTVKDVAMTMIMVTVKDMALTIIMSMVKYMVMIMVTVKDMVMVKDTLPMVTAMEY</sequence>
<keyword evidence="2" id="KW-1185">Reference proteome</keyword>
<comment type="caution">
    <text evidence="1">The sequence shown here is derived from an EMBL/GenBank/DDBJ whole genome shotgun (WGS) entry which is preliminary data.</text>
</comment>
<evidence type="ECO:0000313" key="1">
    <source>
        <dbReference type="EMBL" id="KAG8003224.1"/>
    </source>
</evidence>
<evidence type="ECO:0000313" key="2">
    <source>
        <dbReference type="Proteomes" id="UP000805704"/>
    </source>
</evidence>
<proteinExistence type="predicted"/>
<name>A0ACB7ELY3_NIBAL</name>
<dbReference type="EMBL" id="CM024792">
    <property type="protein sequence ID" value="KAG8003224.1"/>
    <property type="molecule type" value="Genomic_DNA"/>
</dbReference>
<accession>A0ACB7ELY3</accession>